<dbReference type="Pfam" id="PF13102">
    <property type="entry name" value="Phage_int_SAM_5"/>
    <property type="match status" value="1"/>
</dbReference>
<dbReference type="InterPro" id="IPR011010">
    <property type="entry name" value="DNA_brk_join_enz"/>
</dbReference>
<dbReference type="OrthoDB" id="1098628at2"/>
<dbReference type="Pfam" id="PF00589">
    <property type="entry name" value="Phage_integrase"/>
    <property type="match status" value="1"/>
</dbReference>
<reference evidence="6" key="1">
    <citation type="submission" date="2016-11" db="EMBL/GenBank/DDBJ databases">
        <authorList>
            <person name="Varghese N."/>
            <person name="Submissions S."/>
        </authorList>
    </citation>
    <scope>NUCLEOTIDE SEQUENCE [LARGE SCALE GENOMIC DNA]</scope>
    <source>
        <strain evidence="6">DSM 19978</strain>
    </source>
</reference>
<keyword evidence="6" id="KW-1185">Reference proteome</keyword>
<dbReference type="InterPro" id="IPR035386">
    <property type="entry name" value="Arm-DNA-bind_5"/>
</dbReference>
<dbReference type="GO" id="GO:0015074">
    <property type="term" value="P:DNA integration"/>
    <property type="evidence" value="ECO:0007669"/>
    <property type="project" value="InterPro"/>
</dbReference>
<sequence>MKNRISILFYTKSAKASKNGLLPIYLRITIDGVRIEVSTSKYVEKSRWSVEGGKMKGSSEEARTINSYLDVLKNKVYETEKSMINNNQEIYATSFKNKFLGVEEKQRMLIPTFQDHNKRMKALIGKEYALNTHKRYETSLEHLRCFIKHTYALNDIPIKKVNLAFINDFDFYLRSVRNCNNNSAIKYVRNFGKIIKSCYANEWIERDPFLNYKGKVKEVEKEFLSKEEIITIYQKEFSTTRLNQVKDVFIFCCFTGLAYIDVFQLKQSNIEIGIDGQRWIFTHRQKTESPSRIPLLQIPEELIQKYANHPQCINEDRLLPVLSNQKMNSYLKEIADVCGIKKELTFHIARHTFATTVTLTNGVPIETVSKMLGHRSLRTTQHYAKILDRKVSDDMELLKSKLGNFKSTISNGTDL</sequence>
<protein>
    <submittedName>
        <fullName evidence="5">Site-specific recombinase XerD</fullName>
    </submittedName>
</protein>
<dbReference type="Gene3D" id="1.10.443.10">
    <property type="entry name" value="Intergrase catalytic core"/>
    <property type="match status" value="1"/>
</dbReference>
<evidence type="ECO:0000256" key="1">
    <source>
        <dbReference type="ARBA" id="ARBA00008857"/>
    </source>
</evidence>
<dbReference type="InterPro" id="IPR013762">
    <property type="entry name" value="Integrase-like_cat_sf"/>
</dbReference>
<organism evidence="5 6">
    <name type="scientific">Flavobacterium fluvii</name>
    <dbReference type="NCBI Taxonomy" id="468056"/>
    <lineage>
        <taxon>Bacteria</taxon>
        <taxon>Pseudomonadati</taxon>
        <taxon>Bacteroidota</taxon>
        <taxon>Flavobacteriia</taxon>
        <taxon>Flavobacteriales</taxon>
        <taxon>Flavobacteriaceae</taxon>
        <taxon>Flavobacterium</taxon>
    </lineage>
</organism>
<dbReference type="RefSeq" id="WP_073372014.1">
    <property type="nucleotide sequence ID" value="NZ_FQWB01000013.1"/>
</dbReference>
<dbReference type="PANTHER" id="PTHR30349">
    <property type="entry name" value="PHAGE INTEGRASE-RELATED"/>
    <property type="match status" value="1"/>
</dbReference>
<dbReference type="Pfam" id="PF17293">
    <property type="entry name" value="Arm-DNA-bind_5"/>
    <property type="match status" value="1"/>
</dbReference>
<keyword evidence="3" id="KW-0233">DNA recombination</keyword>
<dbReference type="EMBL" id="FQWB01000013">
    <property type="protein sequence ID" value="SHH05122.1"/>
    <property type="molecule type" value="Genomic_DNA"/>
</dbReference>
<dbReference type="SUPFAM" id="SSF56349">
    <property type="entry name" value="DNA breaking-rejoining enzymes"/>
    <property type="match status" value="1"/>
</dbReference>
<keyword evidence="2" id="KW-0238">DNA-binding</keyword>
<evidence type="ECO:0000256" key="3">
    <source>
        <dbReference type="ARBA" id="ARBA00023172"/>
    </source>
</evidence>
<dbReference type="Gene3D" id="1.10.150.130">
    <property type="match status" value="1"/>
</dbReference>
<dbReference type="GO" id="GO:0006310">
    <property type="term" value="P:DNA recombination"/>
    <property type="evidence" value="ECO:0007669"/>
    <property type="project" value="UniProtKB-KW"/>
</dbReference>
<comment type="similarity">
    <text evidence="1">Belongs to the 'phage' integrase family.</text>
</comment>
<feature type="domain" description="Tyr recombinase" evidence="4">
    <location>
        <begin position="219"/>
        <end position="397"/>
    </location>
</feature>
<dbReference type="PANTHER" id="PTHR30349:SF64">
    <property type="entry name" value="PROPHAGE INTEGRASE INTD-RELATED"/>
    <property type="match status" value="1"/>
</dbReference>
<evidence type="ECO:0000313" key="6">
    <source>
        <dbReference type="Proteomes" id="UP000184516"/>
    </source>
</evidence>
<name>A0A1M5PTT7_9FLAO</name>
<evidence type="ECO:0000259" key="4">
    <source>
        <dbReference type="PROSITE" id="PS51898"/>
    </source>
</evidence>
<dbReference type="InterPro" id="IPR025269">
    <property type="entry name" value="SAM-like_dom"/>
</dbReference>
<dbReference type="CDD" id="cd01185">
    <property type="entry name" value="INTN1_C_like"/>
    <property type="match status" value="1"/>
</dbReference>
<proteinExistence type="inferred from homology"/>
<accession>A0A1M5PTT7</accession>
<dbReference type="InterPro" id="IPR010998">
    <property type="entry name" value="Integrase_recombinase_N"/>
</dbReference>
<dbReference type="STRING" id="468056.SAMN05443549_11321"/>
<dbReference type="InterPro" id="IPR050090">
    <property type="entry name" value="Tyrosine_recombinase_XerCD"/>
</dbReference>
<dbReference type="GO" id="GO:0003677">
    <property type="term" value="F:DNA binding"/>
    <property type="evidence" value="ECO:0007669"/>
    <property type="project" value="UniProtKB-KW"/>
</dbReference>
<dbReference type="AlphaFoldDB" id="A0A1M5PTT7"/>
<evidence type="ECO:0000313" key="5">
    <source>
        <dbReference type="EMBL" id="SHH05122.1"/>
    </source>
</evidence>
<dbReference type="InterPro" id="IPR002104">
    <property type="entry name" value="Integrase_catalytic"/>
</dbReference>
<gene>
    <name evidence="5" type="ORF">SAMN05443549_11321</name>
</gene>
<dbReference type="PROSITE" id="PS51898">
    <property type="entry name" value="TYR_RECOMBINASE"/>
    <property type="match status" value="1"/>
</dbReference>
<dbReference type="Proteomes" id="UP000184516">
    <property type="component" value="Unassembled WGS sequence"/>
</dbReference>
<evidence type="ECO:0000256" key="2">
    <source>
        <dbReference type="ARBA" id="ARBA00023125"/>
    </source>
</evidence>